<protein>
    <submittedName>
        <fullName evidence="1">Uncharacterized protein</fullName>
    </submittedName>
</protein>
<evidence type="ECO:0000313" key="1">
    <source>
        <dbReference type="EMBL" id="MFC0079067.1"/>
    </source>
</evidence>
<accession>A0ABV6BWK1</accession>
<organism evidence="1 2">
    <name type="scientific">Flavobacterium procerum</name>
    <dbReference type="NCBI Taxonomy" id="1455569"/>
    <lineage>
        <taxon>Bacteria</taxon>
        <taxon>Pseudomonadati</taxon>
        <taxon>Bacteroidota</taxon>
        <taxon>Flavobacteriia</taxon>
        <taxon>Flavobacteriales</taxon>
        <taxon>Flavobacteriaceae</taxon>
        <taxon>Flavobacterium</taxon>
    </lineage>
</organism>
<evidence type="ECO:0000313" key="2">
    <source>
        <dbReference type="Proteomes" id="UP001589734"/>
    </source>
</evidence>
<sequence>MEDKVREGIFEVIESFAIRNRNEFYLIGKMKEGIVKENWFLNVPFNPSLALTLRIKSIEEVEFSSERKNYTLIVIEADSELTDFLLDFNIGSECLDVTIEGED</sequence>
<dbReference type="EMBL" id="JBHLYW010000011">
    <property type="protein sequence ID" value="MFC0079067.1"/>
    <property type="molecule type" value="Genomic_DNA"/>
</dbReference>
<name>A0ABV6BWK1_9FLAO</name>
<dbReference type="RefSeq" id="WP_379683613.1">
    <property type="nucleotide sequence ID" value="NZ_JBHLYW010000011.1"/>
</dbReference>
<comment type="caution">
    <text evidence="1">The sequence shown here is derived from an EMBL/GenBank/DDBJ whole genome shotgun (WGS) entry which is preliminary data.</text>
</comment>
<gene>
    <name evidence="1" type="ORF">ACFFLS_18615</name>
</gene>
<dbReference type="Proteomes" id="UP001589734">
    <property type="component" value="Unassembled WGS sequence"/>
</dbReference>
<proteinExistence type="predicted"/>
<reference evidence="1 2" key="1">
    <citation type="submission" date="2024-09" db="EMBL/GenBank/DDBJ databases">
        <authorList>
            <person name="Sun Q."/>
            <person name="Mori K."/>
        </authorList>
    </citation>
    <scope>NUCLEOTIDE SEQUENCE [LARGE SCALE GENOMIC DNA]</scope>
    <source>
        <strain evidence="1 2">CGMCC 1.12926</strain>
    </source>
</reference>
<keyword evidence="2" id="KW-1185">Reference proteome</keyword>